<comment type="catalytic activity">
    <reaction evidence="3">
        <text>dTTP + H2O = dTMP + diphosphate + H(+)</text>
        <dbReference type="Rhea" id="RHEA:28534"/>
        <dbReference type="ChEBI" id="CHEBI:15377"/>
        <dbReference type="ChEBI" id="CHEBI:15378"/>
        <dbReference type="ChEBI" id="CHEBI:33019"/>
        <dbReference type="ChEBI" id="CHEBI:37568"/>
        <dbReference type="ChEBI" id="CHEBI:63528"/>
        <dbReference type="EC" id="3.6.1.9"/>
    </reaction>
</comment>
<gene>
    <name evidence="4" type="ORF">J2Z79_002570</name>
</gene>
<accession>A0ABS4JUD6</accession>
<dbReference type="InterPro" id="IPR003697">
    <property type="entry name" value="Maf-like"/>
</dbReference>
<reference evidence="4 5" key="1">
    <citation type="submission" date="2021-03" db="EMBL/GenBank/DDBJ databases">
        <title>Genomic Encyclopedia of Type Strains, Phase IV (KMG-IV): sequencing the most valuable type-strain genomes for metagenomic binning, comparative biology and taxonomic classification.</title>
        <authorList>
            <person name="Goeker M."/>
        </authorList>
    </citation>
    <scope>NUCLEOTIDE SEQUENCE [LARGE SCALE GENOMIC DNA]</scope>
    <source>
        <strain evidence="4 5">DSM 27138</strain>
    </source>
</reference>
<comment type="subcellular location">
    <subcellularLocation>
        <location evidence="3">Cytoplasm</location>
    </subcellularLocation>
</comment>
<dbReference type="EC" id="3.6.1.9" evidence="3"/>
<evidence type="ECO:0000256" key="2">
    <source>
        <dbReference type="ARBA" id="ARBA00022801"/>
    </source>
</evidence>
<comment type="similarity">
    <text evidence="3">Belongs to the Maf family. YhdE subfamily.</text>
</comment>
<feature type="site" description="Important for substrate specificity" evidence="3">
    <location>
        <position position="151"/>
    </location>
</feature>
<dbReference type="Pfam" id="PF02545">
    <property type="entry name" value="Maf"/>
    <property type="match status" value="1"/>
</dbReference>
<comment type="cofactor">
    <cofactor evidence="1 3">
        <name>a divalent metal cation</name>
        <dbReference type="ChEBI" id="CHEBI:60240"/>
    </cofactor>
</comment>
<dbReference type="PANTHER" id="PTHR43213">
    <property type="entry name" value="BIFUNCTIONAL DTTP/UTP PYROPHOSPHATASE/METHYLTRANSFERASE PROTEIN-RELATED"/>
    <property type="match status" value="1"/>
</dbReference>
<dbReference type="SUPFAM" id="SSF52972">
    <property type="entry name" value="ITPase-like"/>
    <property type="match status" value="1"/>
</dbReference>
<proteinExistence type="inferred from homology"/>
<comment type="function">
    <text evidence="3">Nucleoside triphosphate pyrophosphatase that hydrolyzes dTTP and UTP. May have a dual role in cell division arrest and in preventing the incorporation of modified nucleotides into cellular nucleic acids.</text>
</comment>
<feature type="site" description="Important for substrate specificity" evidence="3">
    <location>
        <position position="11"/>
    </location>
</feature>
<dbReference type="PANTHER" id="PTHR43213:SF5">
    <property type="entry name" value="BIFUNCTIONAL DTTP_UTP PYROPHOSPHATASE_METHYLTRANSFERASE PROTEIN-RELATED"/>
    <property type="match status" value="1"/>
</dbReference>
<evidence type="ECO:0000256" key="1">
    <source>
        <dbReference type="ARBA" id="ARBA00001968"/>
    </source>
</evidence>
<dbReference type="EMBL" id="JAGGLG010000023">
    <property type="protein sequence ID" value="MBP2019153.1"/>
    <property type="molecule type" value="Genomic_DNA"/>
</dbReference>
<comment type="caution">
    <text evidence="3">Lacks conserved residue(s) required for the propagation of feature annotation.</text>
</comment>
<dbReference type="HAMAP" id="MF_00528">
    <property type="entry name" value="Maf"/>
    <property type="match status" value="1"/>
</dbReference>
<dbReference type="InterPro" id="IPR029001">
    <property type="entry name" value="ITPase-like_fam"/>
</dbReference>
<keyword evidence="2 3" id="KW-0378">Hydrolase</keyword>
<feature type="active site" description="Proton acceptor" evidence="3">
    <location>
        <position position="68"/>
    </location>
</feature>
<dbReference type="Proteomes" id="UP001519289">
    <property type="component" value="Unassembled WGS sequence"/>
</dbReference>
<comment type="caution">
    <text evidence="4">The sequence shown here is derived from an EMBL/GenBank/DDBJ whole genome shotgun (WGS) entry which is preliminary data.</text>
</comment>
<dbReference type="CDD" id="cd00555">
    <property type="entry name" value="Maf"/>
    <property type="match status" value="1"/>
</dbReference>
<dbReference type="RefSeq" id="WP_209467272.1">
    <property type="nucleotide sequence ID" value="NZ_JAGGLG010000023.1"/>
</dbReference>
<keyword evidence="3" id="KW-0963">Cytoplasm</keyword>
<organism evidence="4 5">
    <name type="scientific">Symbiobacterium terraclitae</name>
    <dbReference type="NCBI Taxonomy" id="557451"/>
    <lineage>
        <taxon>Bacteria</taxon>
        <taxon>Bacillati</taxon>
        <taxon>Bacillota</taxon>
        <taxon>Clostridia</taxon>
        <taxon>Eubacteriales</taxon>
        <taxon>Symbiobacteriaceae</taxon>
        <taxon>Symbiobacterium</taxon>
    </lineage>
</organism>
<keyword evidence="5" id="KW-1185">Reference proteome</keyword>
<sequence length="197" mass="21429">MQIVLASTSPRRQELLRQVGIPFVIDAPDVDEHVLEPLPPGRLVEQLALRKARAVARRRPGSIVLGADTIVVVDGEVLGKPADRADAVAMLERLSGRSHQVLTGVAVVRDGRELVAHEETVVRFASLTREQVEWYVATGEPMDKAGAYGIQGRAAALISGISGDYYNVVGLPLYRTVQMLSQFGHPIFTGGARRRET</sequence>
<dbReference type="PIRSF" id="PIRSF006305">
    <property type="entry name" value="Maf"/>
    <property type="match status" value="1"/>
</dbReference>
<evidence type="ECO:0000256" key="3">
    <source>
        <dbReference type="HAMAP-Rule" id="MF_00528"/>
    </source>
</evidence>
<dbReference type="NCBIfam" id="TIGR00172">
    <property type="entry name" value="maf"/>
    <property type="match status" value="1"/>
</dbReference>
<evidence type="ECO:0000313" key="5">
    <source>
        <dbReference type="Proteomes" id="UP001519289"/>
    </source>
</evidence>
<comment type="catalytic activity">
    <reaction evidence="3">
        <text>UTP + H2O = UMP + diphosphate + H(+)</text>
        <dbReference type="Rhea" id="RHEA:29395"/>
        <dbReference type="ChEBI" id="CHEBI:15377"/>
        <dbReference type="ChEBI" id="CHEBI:15378"/>
        <dbReference type="ChEBI" id="CHEBI:33019"/>
        <dbReference type="ChEBI" id="CHEBI:46398"/>
        <dbReference type="ChEBI" id="CHEBI:57865"/>
        <dbReference type="EC" id="3.6.1.9"/>
    </reaction>
</comment>
<dbReference type="Gene3D" id="3.90.950.10">
    <property type="match status" value="1"/>
</dbReference>
<feature type="site" description="Important for substrate specificity" evidence="3">
    <location>
        <position position="69"/>
    </location>
</feature>
<keyword evidence="3" id="KW-0546">Nucleotide metabolism</keyword>
<name>A0ABS4JUD6_9FIRM</name>
<protein>
    <recommendedName>
        <fullName evidence="3">dTTP/UTP pyrophosphatase</fullName>
        <shortName evidence="3">dTTPase/UTPase</shortName>
        <ecNumber evidence="3">3.6.1.9</ecNumber>
    </recommendedName>
    <alternativeName>
        <fullName evidence="3">Nucleoside triphosphate pyrophosphatase</fullName>
    </alternativeName>
    <alternativeName>
        <fullName evidence="3">Nucleotide pyrophosphatase</fullName>
        <shortName evidence="3">Nucleotide PPase</shortName>
    </alternativeName>
</protein>
<evidence type="ECO:0000313" key="4">
    <source>
        <dbReference type="EMBL" id="MBP2019153.1"/>
    </source>
</evidence>